<dbReference type="AlphaFoldDB" id="A0A921GCQ0"/>
<protein>
    <submittedName>
        <fullName evidence="1">Helix-turn-helix domain-containing protein</fullName>
    </submittedName>
</protein>
<proteinExistence type="predicted"/>
<dbReference type="Pfam" id="PF13730">
    <property type="entry name" value="HTH_36"/>
    <property type="match status" value="1"/>
</dbReference>
<name>A0A921GCQ0_9FIRM</name>
<sequence length="269" mass="31686">MNEENKIGYYAIIPSTVLFNEKIKANEKLLYAVITVLSNKEGYCYASNAYLGKLLNAQPHTISKWVSHLKELGFLCLDIIKNDKGEIIQRRIYPNDTPYTINRTYPYSIDGTEGMSQKGQYNNIIDNNINKEKIDRLFNYIIDKEKEIPKEFINVDFNEINIALKRFDMLYPKPILEIMSEENLESVKNITYIIALMVKNKLFHLSNKITRDKLIHIYNYCRDREKQNEGTKKRIENFISYFYKSIENELTKASKEPSFFMPNNDEIEI</sequence>
<reference evidence="1" key="2">
    <citation type="submission" date="2021-09" db="EMBL/GenBank/DDBJ databases">
        <authorList>
            <person name="Gilroy R."/>
        </authorList>
    </citation>
    <scope>NUCLEOTIDE SEQUENCE</scope>
    <source>
        <strain evidence="1">CHK193-16274</strain>
    </source>
</reference>
<organism evidence="1 2">
    <name type="scientific">Thomasclavelia spiroformis</name>
    <dbReference type="NCBI Taxonomy" id="29348"/>
    <lineage>
        <taxon>Bacteria</taxon>
        <taxon>Bacillati</taxon>
        <taxon>Bacillota</taxon>
        <taxon>Erysipelotrichia</taxon>
        <taxon>Erysipelotrichales</taxon>
        <taxon>Coprobacillaceae</taxon>
        <taxon>Thomasclavelia</taxon>
    </lineage>
</organism>
<accession>A0A921GCQ0</accession>
<evidence type="ECO:0000313" key="2">
    <source>
        <dbReference type="Proteomes" id="UP000749320"/>
    </source>
</evidence>
<dbReference type="Proteomes" id="UP000749320">
    <property type="component" value="Unassembled WGS sequence"/>
</dbReference>
<evidence type="ECO:0000313" key="1">
    <source>
        <dbReference type="EMBL" id="HJF41272.1"/>
    </source>
</evidence>
<comment type="caution">
    <text evidence="1">The sequence shown here is derived from an EMBL/GenBank/DDBJ whole genome shotgun (WGS) entry which is preliminary data.</text>
</comment>
<gene>
    <name evidence="1" type="ORF">K8V91_10130</name>
</gene>
<reference evidence="1" key="1">
    <citation type="journal article" date="2021" name="PeerJ">
        <title>Extensive microbial diversity within the chicken gut microbiome revealed by metagenomics and culture.</title>
        <authorList>
            <person name="Gilroy R."/>
            <person name="Ravi A."/>
            <person name="Getino M."/>
            <person name="Pursley I."/>
            <person name="Horton D.L."/>
            <person name="Alikhan N.F."/>
            <person name="Baker D."/>
            <person name="Gharbi K."/>
            <person name="Hall N."/>
            <person name="Watson M."/>
            <person name="Adriaenssens E.M."/>
            <person name="Foster-Nyarko E."/>
            <person name="Jarju S."/>
            <person name="Secka A."/>
            <person name="Antonio M."/>
            <person name="Oren A."/>
            <person name="Chaudhuri R.R."/>
            <person name="La Ragione R."/>
            <person name="Hildebrand F."/>
            <person name="Pallen M.J."/>
        </authorList>
    </citation>
    <scope>NUCLEOTIDE SEQUENCE</scope>
    <source>
        <strain evidence="1">CHK193-16274</strain>
    </source>
</reference>
<dbReference type="EMBL" id="DYWV01000351">
    <property type="protein sequence ID" value="HJF41272.1"/>
    <property type="molecule type" value="Genomic_DNA"/>
</dbReference>